<dbReference type="Pfam" id="PF09722">
    <property type="entry name" value="Xre_MbcA_ParS_C"/>
    <property type="match status" value="1"/>
</dbReference>
<dbReference type="InterPro" id="IPR024467">
    <property type="entry name" value="Xre/MbcA/ParS-like_toxin-bd"/>
</dbReference>
<dbReference type="Proteomes" id="UP000278035">
    <property type="component" value="Chromosome"/>
</dbReference>
<dbReference type="EMBL" id="CP034015">
    <property type="protein sequence ID" value="AZG73531.1"/>
    <property type="molecule type" value="Genomic_DNA"/>
</dbReference>
<name>A0A3G8LV88_9GAMM</name>
<proteinExistence type="predicted"/>
<sequence>MFKKAFSALIVSSTEPLNVESYSDIELIRQGLTAETLTNSMTFTGLSRRELASVLGVKLRLHNKLLPAIATERVLMLISLIQAGTEYFGTQDKMLLWLKTPNQAFANQRPITLLDTIIGLDMINATITKLSHGMTA</sequence>
<protein>
    <submittedName>
        <fullName evidence="2">DUF2384 domain-containing protein</fullName>
    </submittedName>
</protein>
<dbReference type="AlphaFoldDB" id="A0A3G8LV88"/>
<gene>
    <name evidence="2" type="ORF">EGC82_12625</name>
</gene>
<organism evidence="2 3">
    <name type="scientific">Shewanella livingstonensis</name>
    <dbReference type="NCBI Taxonomy" id="150120"/>
    <lineage>
        <taxon>Bacteria</taxon>
        <taxon>Pseudomonadati</taxon>
        <taxon>Pseudomonadota</taxon>
        <taxon>Gammaproteobacteria</taxon>
        <taxon>Alteromonadales</taxon>
        <taxon>Shewanellaceae</taxon>
        <taxon>Shewanella</taxon>
    </lineage>
</organism>
<accession>A0A3G8LV88</accession>
<evidence type="ECO:0000313" key="3">
    <source>
        <dbReference type="Proteomes" id="UP000278035"/>
    </source>
</evidence>
<dbReference type="RefSeq" id="WP_124731079.1">
    <property type="nucleotide sequence ID" value="NZ_CBCSKC010000048.1"/>
</dbReference>
<reference evidence="3" key="1">
    <citation type="submission" date="2018-11" db="EMBL/GenBank/DDBJ databases">
        <title>Shewanella sp. M2.</title>
        <authorList>
            <person name="Hwang Y.J."/>
            <person name="Hwang C.Y."/>
        </authorList>
    </citation>
    <scope>NUCLEOTIDE SEQUENCE [LARGE SCALE GENOMIC DNA]</scope>
    <source>
        <strain evidence="3">LMG 19866</strain>
    </source>
</reference>
<evidence type="ECO:0000259" key="1">
    <source>
        <dbReference type="Pfam" id="PF09722"/>
    </source>
</evidence>
<evidence type="ECO:0000313" key="2">
    <source>
        <dbReference type="EMBL" id="AZG73531.1"/>
    </source>
</evidence>
<keyword evidence="3" id="KW-1185">Reference proteome</keyword>
<dbReference type="OrthoDB" id="5824177at2"/>
<dbReference type="KEGG" id="slj:EGC82_12625"/>
<feature type="domain" description="Antitoxin Xre/MbcA/ParS-like toxin-binding" evidence="1">
    <location>
        <begin position="83"/>
        <end position="133"/>
    </location>
</feature>